<keyword evidence="3" id="KW-0479">Metal-binding</keyword>
<accession>A0A6P6U9Y9</accession>
<keyword evidence="4" id="KW-0560">Oxidoreductase</keyword>
<dbReference type="Proteomes" id="UP001652660">
    <property type="component" value="Chromosome 9c"/>
</dbReference>
<comment type="similarity">
    <text evidence="2">Belongs to the cytochrome P450 family.</text>
</comment>
<dbReference type="Pfam" id="PF00067">
    <property type="entry name" value="p450"/>
    <property type="match status" value="1"/>
</dbReference>
<dbReference type="GO" id="GO:0016705">
    <property type="term" value="F:oxidoreductase activity, acting on paired donors, with incorporation or reduction of molecular oxygen"/>
    <property type="evidence" value="ECO:0007669"/>
    <property type="project" value="InterPro"/>
</dbReference>
<dbReference type="GeneID" id="113709039"/>
<organism evidence="6 7">
    <name type="scientific">Coffea arabica</name>
    <name type="common">Arabian coffee</name>
    <dbReference type="NCBI Taxonomy" id="13443"/>
    <lineage>
        <taxon>Eukaryota</taxon>
        <taxon>Viridiplantae</taxon>
        <taxon>Streptophyta</taxon>
        <taxon>Embryophyta</taxon>
        <taxon>Tracheophyta</taxon>
        <taxon>Spermatophyta</taxon>
        <taxon>Magnoliopsida</taxon>
        <taxon>eudicotyledons</taxon>
        <taxon>Gunneridae</taxon>
        <taxon>Pentapetalae</taxon>
        <taxon>asterids</taxon>
        <taxon>lamiids</taxon>
        <taxon>Gentianales</taxon>
        <taxon>Rubiaceae</taxon>
        <taxon>Ixoroideae</taxon>
        <taxon>Gardenieae complex</taxon>
        <taxon>Bertiereae - Coffeeae clade</taxon>
        <taxon>Coffeeae</taxon>
        <taxon>Coffea</taxon>
    </lineage>
</organism>
<dbReference type="InterPro" id="IPR001128">
    <property type="entry name" value="Cyt_P450"/>
</dbReference>
<dbReference type="AlphaFoldDB" id="A0A6P6U9Y9"/>
<dbReference type="PRINTS" id="PR00385">
    <property type="entry name" value="P450"/>
</dbReference>
<dbReference type="CDD" id="cd11064">
    <property type="entry name" value="CYP86A"/>
    <property type="match status" value="1"/>
</dbReference>
<evidence type="ECO:0000256" key="1">
    <source>
        <dbReference type="ARBA" id="ARBA00001971"/>
    </source>
</evidence>
<dbReference type="GO" id="GO:0005506">
    <property type="term" value="F:iron ion binding"/>
    <property type="evidence" value="ECO:0007669"/>
    <property type="project" value="InterPro"/>
</dbReference>
<dbReference type="RefSeq" id="XP_027087590.1">
    <property type="nucleotide sequence ID" value="XM_027231789.1"/>
</dbReference>
<comment type="cofactor">
    <cofactor evidence="1">
        <name>heme</name>
        <dbReference type="ChEBI" id="CHEBI:30413"/>
    </cofactor>
</comment>
<dbReference type="Gene3D" id="1.10.630.10">
    <property type="entry name" value="Cytochrome P450"/>
    <property type="match status" value="1"/>
</dbReference>
<evidence type="ECO:0000313" key="6">
    <source>
        <dbReference type="Proteomes" id="UP001652660"/>
    </source>
</evidence>
<evidence type="ECO:0000313" key="7">
    <source>
        <dbReference type="RefSeq" id="XP_027087590.1"/>
    </source>
</evidence>
<dbReference type="InterPro" id="IPR036396">
    <property type="entry name" value="Cyt_P450_sf"/>
</dbReference>
<evidence type="ECO:0000256" key="5">
    <source>
        <dbReference type="ARBA" id="ARBA00023004"/>
    </source>
</evidence>
<keyword evidence="5" id="KW-0408">Iron</keyword>
<gene>
    <name evidence="7" type="primary">LOC113709039</name>
</gene>
<evidence type="ECO:0000256" key="3">
    <source>
        <dbReference type="ARBA" id="ARBA00022723"/>
    </source>
</evidence>
<sequence length="527" mass="59613">MVYGNHKKLRVGTGILFSDKYIFSKDSSSITNSVLEEEEERTSIPFNWPVIGMMPDLFLNVHRAQDYITEILQESGGTFEFKGPWFANMDMLVTSDPANVNHILSKSFSNFQKGPEFEKMFDILGKGIFNAECESWESPRKTIMPLINHQGFQKFVGITSWNKLEKGLIPVLELAAKSGMEVDLQQLFAKFTFDTTCLLVLGHDPASPGIDLPESPLGNAFADAEEAVFYRHVVPRTCWKIQRWLQIGAEKKLTKARENLHQFLATNISSKSENLEGINQTAISQDGGGLDLLARYMKAVGVLKEENRTSDIVSQKIWRDALLNLIFAGKDIKGAGLTWFFWLLASNPIEESMVRKEILSNLQVKEGRWQFSNLEEMKKQVYLRGALCESLRLFPPVATQHKAPVNPDILPSGHSINPNTKTLLPFHAMGRMETIWGKVCWEFKPQRWISEQVGIAHEPSFKFTAFNAGPRSCKGKEICFIQMKIVAVALLCRFHFHILEGHQTVPDNSVILHMRHGLKLKVSTTSI</sequence>
<dbReference type="GO" id="GO:0020037">
    <property type="term" value="F:heme binding"/>
    <property type="evidence" value="ECO:0007669"/>
    <property type="project" value="InterPro"/>
</dbReference>
<dbReference type="GO" id="GO:0004497">
    <property type="term" value="F:monooxygenase activity"/>
    <property type="evidence" value="ECO:0007669"/>
    <property type="project" value="InterPro"/>
</dbReference>
<reference evidence="6" key="1">
    <citation type="journal article" date="2025" name="Foods">
        <title>Unveiling the Microbial Signatures of Arabica Coffee Cherries: Insights into Ripeness Specific Diversity, Functional Traits, and Implications for Quality and Safety.</title>
        <authorList>
            <consortium name="RefSeq"/>
            <person name="Tenea G.N."/>
            <person name="Cifuentes V."/>
            <person name="Reyes P."/>
            <person name="Cevallos-Vallejos M."/>
        </authorList>
    </citation>
    <scope>NUCLEOTIDE SEQUENCE [LARGE SCALE GENOMIC DNA]</scope>
</reference>
<proteinExistence type="inferred from homology"/>
<reference evidence="7" key="2">
    <citation type="submission" date="2025-08" db="UniProtKB">
        <authorList>
            <consortium name="RefSeq"/>
        </authorList>
    </citation>
    <scope>IDENTIFICATION</scope>
    <source>
        <tissue evidence="7">Leaves</tissue>
    </source>
</reference>
<evidence type="ECO:0000256" key="4">
    <source>
        <dbReference type="ARBA" id="ARBA00023002"/>
    </source>
</evidence>
<dbReference type="SUPFAM" id="SSF48264">
    <property type="entry name" value="Cytochrome P450"/>
    <property type="match status" value="1"/>
</dbReference>
<dbReference type="PANTHER" id="PTHR24296">
    <property type="entry name" value="CYTOCHROME P450"/>
    <property type="match status" value="1"/>
</dbReference>
<dbReference type="OrthoDB" id="1470350at2759"/>
<keyword evidence="6" id="KW-1185">Reference proteome</keyword>
<name>A0A6P6U9Y9_COFAR</name>
<protein>
    <submittedName>
        <fullName evidence="7">Alkane hydroxylase MAH1</fullName>
    </submittedName>
</protein>
<evidence type="ECO:0000256" key="2">
    <source>
        <dbReference type="ARBA" id="ARBA00010617"/>
    </source>
</evidence>